<gene>
    <name evidence="6" type="ORF">HZF05_11395</name>
</gene>
<comment type="subcellular location">
    <subcellularLocation>
        <location evidence="3">Secreted</location>
    </subcellularLocation>
    <subcellularLocation>
        <location evidence="3">Bacterial flagellum</location>
    </subcellularLocation>
</comment>
<organism evidence="6 7">
    <name type="scientific">Sphingomonas chungangi</name>
    <dbReference type="NCBI Taxonomy" id="2683589"/>
    <lineage>
        <taxon>Bacteria</taxon>
        <taxon>Pseudomonadati</taxon>
        <taxon>Pseudomonadota</taxon>
        <taxon>Alphaproteobacteria</taxon>
        <taxon>Sphingomonadales</taxon>
        <taxon>Sphingomonadaceae</taxon>
        <taxon>Sphingomonas</taxon>
    </lineage>
</organism>
<keyword evidence="7" id="KW-1185">Reference proteome</keyword>
<dbReference type="EMBL" id="JACEIB010000007">
    <property type="protein sequence ID" value="MBA2934700.1"/>
    <property type="molecule type" value="Genomic_DNA"/>
</dbReference>
<evidence type="ECO:0000256" key="1">
    <source>
        <dbReference type="ARBA" id="ARBA00005709"/>
    </source>
</evidence>
<dbReference type="InterPro" id="IPR046358">
    <property type="entry name" value="Flagellin_C"/>
</dbReference>
<dbReference type="GO" id="GO:0005198">
    <property type="term" value="F:structural molecule activity"/>
    <property type="evidence" value="ECO:0007669"/>
    <property type="project" value="UniProtKB-UniRule"/>
</dbReference>
<dbReference type="InterPro" id="IPR001492">
    <property type="entry name" value="Flagellin"/>
</dbReference>
<dbReference type="GO" id="GO:0005576">
    <property type="term" value="C:extracellular region"/>
    <property type="evidence" value="ECO:0007669"/>
    <property type="project" value="UniProtKB-SubCell"/>
</dbReference>
<dbReference type="Gene3D" id="1.20.1330.10">
    <property type="entry name" value="f41 fragment of flagellin, N-terminal domain"/>
    <property type="match status" value="1"/>
</dbReference>
<keyword evidence="6" id="KW-0282">Flagellum</keyword>
<accession>A0A838L6Y4</accession>
<evidence type="ECO:0000256" key="2">
    <source>
        <dbReference type="ARBA" id="ARBA00023143"/>
    </source>
</evidence>
<dbReference type="PRINTS" id="PR00207">
    <property type="entry name" value="FLAGELLIN"/>
</dbReference>
<dbReference type="Pfam" id="PF00669">
    <property type="entry name" value="Flagellin_N"/>
    <property type="match status" value="1"/>
</dbReference>
<sequence length="351" mass="35803">MTVIASNSAALRAQNGSRLANNSLQTAMARLSSGKRINSASDDAAGLAISNSMGSQIMGMNQAVSNANDGISLAQTADGALDEVTNNLQRIRELAVQSASGTYSDDDRANMQQEVSQLTTQIGKTLSQTKFNGVALFDTADYDHSKAAGVAGNGTKTTIQTGANNGETVDISIGNLQTGNLTSTVTTQATAGAYAVVKGDNFDGMSHTVTAQDVTDNNKIGGITVAAGDVGKSYTIQDGDSIKVAAGAVTKGVSVASVADANATLNTVDGMLSKVSTVRATLGASESQLNSVVNNLTNNVTNLTDAKSRIADADFSAETTNLAKAQILNQAATAMLAQANQSQQGVLKLLS</sequence>
<dbReference type="Pfam" id="PF00700">
    <property type="entry name" value="Flagellin_C"/>
    <property type="match status" value="1"/>
</dbReference>
<comment type="function">
    <text evidence="3">Flagellin is the subunit protein which polymerizes to form the filaments of bacterial flagella.</text>
</comment>
<feature type="domain" description="Flagellin N-terminal" evidence="4">
    <location>
        <begin position="4"/>
        <end position="139"/>
    </location>
</feature>
<reference evidence="6 7" key="1">
    <citation type="submission" date="2020-07" db="EMBL/GenBank/DDBJ databases">
        <authorList>
            <person name="Sun Q."/>
        </authorList>
    </citation>
    <scope>NUCLEOTIDE SEQUENCE [LARGE SCALE GENOMIC DNA]</scope>
    <source>
        <strain evidence="6 7">CGMCC 1.13654</strain>
    </source>
</reference>
<comment type="caution">
    <text evidence="6">The sequence shown here is derived from an EMBL/GenBank/DDBJ whole genome shotgun (WGS) entry which is preliminary data.</text>
</comment>
<protein>
    <recommendedName>
        <fullName evidence="3">Flagellin</fullName>
    </recommendedName>
</protein>
<dbReference type="GO" id="GO:0009288">
    <property type="term" value="C:bacterial-type flagellum"/>
    <property type="evidence" value="ECO:0007669"/>
    <property type="project" value="UniProtKB-SubCell"/>
</dbReference>
<dbReference type="AlphaFoldDB" id="A0A838L6Y4"/>
<evidence type="ECO:0000313" key="7">
    <source>
        <dbReference type="Proteomes" id="UP000570166"/>
    </source>
</evidence>
<evidence type="ECO:0000313" key="6">
    <source>
        <dbReference type="EMBL" id="MBA2934700.1"/>
    </source>
</evidence>
<dbReference type="Proteomes" id="UP000570166">
    <property type="component" value="Unassembled WGS sequence"/>
</dbReference>
<feature type="domain" description="Flagellin C-terminal" evidence="5">
    <location>
        <begin position="266"/>
        <end position="350"/>
    </location>
</feature>
<keyword evidence="3" id="KW-0964">Secreted</keyword>
<keyword evidence="2 3" id="KW-0975">Bacterial flagellum</keyword>
<keyword evidence="6" id="KW-0966">Cell projection</keyword>
<dbReference type="PANTHER" id="PTHR42792:SF2">
    <property type="entry name" value="FLAGELLIN"/>
    <property type="match status" value="1"/>
</dbReference>
<dbReference type="RefSeq" id="WP_160366485.1">
    <property type="nucleotide sequence ID" value="NZ_JACEIB010000007.1"/>
</dbReference>
<evidence type="ECO:0000259" key="5">
    <source>
        <dbReference type="Pfam" id="PF00700"/>
    </source>
</evidence>
<proteinExistence type="inferred from homology"/>
<evidence type="ECO:0000256" key="3">
    <source>
        <dbReference type="RuleBase" id="RU362073"/>
    </source>
</evidence>
<comment type="similarity">
    <text evidence="1 3">Belongs to the bacterial flagellin family.</text>
</comment>
<evidence type="ECO:0000259" key="4">
    <source>
        <dbReference type="Pfam" id="PF00669"/>
    </source>
</evidence>
<dbReference type="PANTHER" id="PTHR42792">
    <property type="entry name" value="FLAGELLIN"/>
    <property type="match status" value="1"/>
</dbReference>
<keyword evidence="6" id="KW-0969">Cilium</keyword>
<dbReference type="InterPro" id="IPR001029">
    <property type="entry name" value="Flagellin_N"/>
</dbReference>
<name>A0A838L6Y4_9SPHN</name>
<dbReference type="SUPFAM" id="SSF64518">
    <property type="entry name" value="Phase 1 flagellin"/>
    <property type="match status" value="1"/>
</dbReference>